<name>A0A8S5MC44_9CAUD</name>
<keyword evidence="2" id="KW-1133">Transmembrane helix</keyword>
<evidence type="ECO:0000256" key="2">
    <source>
        <dbReference type="SAM" id="Phobius"/>
    </source>
</evidence>
<reference evidence="3" key="1">
    <citation type="journal article" date="2021" name="Proc. Natl. Acad. Sci. U.S.A.">
        <title>A Catalog of Tens of Thousands of Viruses from Human Metagenomes Reveals Hidden Associations with Chronic Diseases.</title>
        <authorList>
            <person name="Tisza M.J."/>
            <person name="Buck C.B."/>
        </authorList>
    </citation>
    <scope>NUCLEOTIDE SEQUENCE</scope>
    <source>
        <strain evidence="3">Ctj9o3</strain>
    </source>
</reference>
<accession>A0A8S5MC44</accession>
<keyword evidence="1" id="KW-0175">Coiled coil</keyword>
<protein>
    <submittedName>
        <fullName evidence="3">Uncharacterized protein</fullName>
    </submittedName>
</protein>
<organism evidence="3">
    <name type="scientific">Myoviridae sp. ctj9o3</name>
    <dbReference type="NCBI Taxonomy" id="2826688"/>
    <lineage>
        <taxon>Viruses</taxon>
        <taxon>Duplodnaviria</taxon>
        <taxon>Heunggongvirae</taxon>
        <taxon>Uroviricota</taxon>
        <taxon>Caudoviricetes</taxon>
    </lineage>
</organism>
<feature type="coiled-coil region" evidence="1">
    <location>
        <begin position="340"/>
        <end position="367"/>
    </location>
</feature>
<dbReference type="EMBL" id="BK014873">
    <property type="protein sequence ID" value="DAD79806.1"/>
    <property type="molecule type" value="Genomic_DNA"/>
</dbReference>
<evidence type="ECO:0000256" key="1">
    <source>
        <dbReference type="SAM" id="Coils"/>
    </source>
</evidence>
<evidence type="ECO:0000313" key="3">
    <source>
        <dbReference type="EMBL" id="DAD79806.1"/>
    </source>
</evidence>
<proteinExistence type="predicted"/>
<feature type="coiled-coil region" evidence="1">
    <location>
        <begin position="11"/>
        <end position="66"/>
    </location>
</feature>
<sequence>MPDDAVRWRDISSLEGKVNKLDNKLNDVQEKLGEADAKINRIGSEVMAINKKFEELMRDRERAEALSQATTELVRIRQEIEDKFGNYKLVRDTMLGVLQATDLALVKKTTMSNISEELMITTPKYWLAPLVIAVTAWISNDRDLADRAIKEALKRDEERTALAMALICRRNGRQVACYEWLSIYFSKLNVGNFTEGGYTFVDAYINKVFGEDENHICSDYMANWLAELKKDDVNFEENQIETWKGICINKTCSIGEKYPNLKSNVIEFDKIDSYASRVESSDGLMKFFETINNTPVDIEKMKAMVDANLIKLISEYDVDEVELRNEEYCFQKVKDSNGNIRFARVKKELLERQKREREKKINLVEQMTGSVVSDDNMIPSKKKTAIAILRPYINKAYDRYIDENKGQFPKDITISVNGHNAKYNQGTDLDRLEIDYKEHLKNKKQEEITAMKNKSVSSKKKSMIVAISAVIISLLLFAIVGVLGVIGLAVAGFFFYKYGTADKKLAEVIKDLDNKYITMEQEGLKTMQSCIDEWSRVNTNIGDFDSNRRELIV</sequence>
<keyword evidence="2" id="KW-0472">Membrane</keyword>
<keyword evidence="2" id="KW-0812">Transmembrane</keyword>
<feature type="transmembrane region" description="Helical" evidence="2">
    <location>
        <begin position="463"/>
        <end position="496"/>
    </location>
</feature>